<accession>A0AAV8VI04</accession>
<reference evidence="1 2" key="1">
    <citation type="journal article" date="2023" name="Insect Mol. Biol.">
        <title>Genome sequencing provides insights into the evolution of gene families encoding plant cell wall-degrading enzymes in longhorned beetles.</title>
        <authorList>
            <person name="Shin N.R."/>
            <person name="Okamura Y."/>
            <person name="Kirsch R."/>
            <person name="Pauchet Y."/>
        </authorList>
    </citation>
    <scope>NUCLEOTIDE SEQUENCE [LARGE SCALE GENOMIC DNA]</scope>
    <source>
        <strain evidence="1">EAD_L_NR</strain>
    </source>
</reference>
<dbReference type="Proteomes" id="UP001159042">
    <property type="component" value="Unassembled WGS sequence"/>
</dbReference>
<dbReference type="AlphaFoldDB" id="A0AAV8VI04"/>
<comment type="caution">
    <text evidence="1">The sequence shown here is derived from an EMBL/GenBank/DDBJ whole genome shotgun (WGS) entry which is preliminary data.</text>
</comment>
<gene>
    <name evidence="1" type="ORF">NQ315_005735</name>
</gene>
<name>A0AAV8VI04_9CUCU</name>
<protein>
    <submittedName>
        <fullName evidence="1">Uncharacterized protein</fullName>
    </submittedName>
</protein>
<evidence type="ECO:0000313" key="2">
    <source>
        <dbReference type="Proteomes" id="UP001159042"/>
    </source>
</evidence>
<dbReference type="EMBL" id="JANEYG010000085">
    <property type="protein sequence ID" value="KAJ8913936.1"/>
    <property type="molecule type" value="Genomic_DNA"/>
</dbReference>
<sequence>MLLESSRLRSHSSRNIYAPDGTFDKEINVPGSWRNDGTSTSFTSLRNIPRKSSLNVNNIRAEFATYFSSNGSVVWQNEYA</sequence>
<evidence type="ECO:0000313" key="1">
    <source>
        <dbReference type="EMBL" id="KAJ8913936.1"/>
    </source>
</evidence>
<proteinExistence type="predicted"/>
<organism evidence="1 2">
    <name type="scientific">Exocentrus adspersus</name>
    <dbReference type="NCBI Taxonomy" id="1586481"/>
    <lineage>
        <taxon>Eukaryota</taxon>
        <taxon>Metazoa</taxon>
        <taxon>Ecdysozoa</taxon>
        <taxon>Arthropoda</taxon>
        <taxon>Hexapoda</taxon>
        <taxon>Insecta</taxon>
        <taxon>Pterygota</taxon>
        <taxon>Neoptera</taxon>
        <taxon>Endopterygota</taxon>
        <taxon>Coleoptera</taxon>
        <taxon>Polyphaga</taxon>
        <taxon>Cucujiformia</taxon>
        <taxon>Chrysomeloidea</taxon>
        <taxon>Cerambycidae</taxon>
        <taxon>Lamiinae</taxon>
        <taxon>Acanthocinini</taxon>
        <taxon>Exocentrus</taxon>
    </lineage>
</organism>
<keyword evidence="2" id="KW-1185">Reference proteome</keyword>